<evidence type="ECO:0000259" key="8">
    <source>
        <dbReference type="PROSITE" id="PS50893"/>
    </source>
</evidence>
<dbReference type="Pfam" id="PF00005">
    <property type="entry name" value="ABC_tran"/>
    <property type="match status" value="1"/>
</dbReference>
<dbReference type="PROSITE" id="PS50893">
    <property type="entry name" value="ABC_TRANSPORTER_2"/>
    <property type="match status" value="1"/>
</dbReference>
<evidence type="ECO:0000313" key="10">
    <source>
        <dbReference type="Proteomes" id="UP000029499"/>
    </source>
</evidence>
<dbReference type="STRING" id="216142.LT40_05165"/>
<dbReference type="InterPro" id="IPR027417">
    <property type="entry name" value="P-loop_NTPase"/>
</dbReference>
<evidence type="ECO:0000256" key="7">
    <source>
        <dbReference type="ARBA" id="ARBA00023136"/>
    </source>
</evidence>
<dbReference type="EMBL" id="CP009533">
    <property type="protein sequence ID" value="AIS16833.1"/>
    <property type="molecule type" value="Genomic_DNA"/>
</dbReference>
<keyword evidence="2" id="KW-0813">Transport</keyword>
<dbReference type="InterPro" id="IPR017871">
    <property type="entry name" value="ABC_transporter-like_CS"/>
</dbReference>
<dbReference type="Proteomes" id="UP000029499">
    <property type="component" value="Chromosome"/>
</dbReference>
<dbReference type="GO" id="GO:0005524">
    <property type="term" value="F:ATP binding"/>
    <property type="evidence" value="ECO:0007669"/>
    <property type="project" value="UniProtKB-KW"/>
</dbReference>
<keyword evidence="7" id="KW-0472">Membrane</keyword>
<dbReference type="SMART" id="SM00382">
    <property type="entry name" value="AAA"/>
    <property type="match status" value="1"/>
</dbReference>
<reference evidence="9 10" key="1">
    <citation type="journal article" date="2015" name="J. Biotechnol.">
        <title>Complete genome sequence of Pseudomonas rhizosphaerae IH5T (=DSM 16299T), a phosphate-solubilizing rhizobacterium for bacterial biofertilizer.</title>
        <authorList>
            <person name="Kwak Y."/>
            <person name="Jung B.K."/>
            <person name="Shin J.H."/>
        </authorList>
    </citation>
    <scope>NUCLEOTIDE SEQUENCE [LARGE SCALE GENOMIC DNA]</scope>
    <source>
        <strain evidence="9">DSM 16299</strain>
    </source>
</reference>
<dbReference type="HOGENOM" id="CLU_000604_1_22_6"/>
<dbReference type="RefSeq" id="WP_043187226.1">
    <property type="nucleotide sequence ID" value="NZ_CP009533.1"/>
</dbReference>
<protein>
    <submittedName>
        <fullName evidence="9">Sulfonate ABC transporter ATP-binding protein</fullName>
    </submittedName>
</protein>
<dbReference type="InterPro" id="IPR050166">
    <property type="entry name" value="ABC_transporter_ATP-bind"/>
</dbReference>
<comment type="similarity">
    <text evidence="1">Belongs to the ABC transporter superfamily.</text>
</comment>
<evidence type="ECO:0000256" key="2">
    <source>
        <dbReference type="ARBA" id="ARBA00022448"/>
    </source>
</evidence>
<dbReference type="PANTHER" id="PTHR42788:SF17">
    <property type="entry name" value="ALIPHATIC SULFONATES IMPORT ATP-BINDING PROTEIN SSUB"/>
    <property type="match status" value="1"/>
</dbReference>
<keyword evidence="4" id="KW-0547">Nucleotide-binding</keyword>
<dbReference type="InterPro" id="IPR003593">
    <property type="entry name" value="AAA+_ATPase"/>
</dbReference>
<gene>
    <name evidence="9" type="ORF">LT40_05165</name>
</gene>
<dbReference type="SUPFAM" id="SSF52540">
    <property type="entry name" value="P-loop containing nucleoside triphosphate hydrolases"/>
    <property type="match status" value="1"/>
</dbReference>
<sequence>MTAHTALHPQPAVSLQNVVRQFGANRVIDGLDLDIAPGEFVALLGASGSGKTTLLRSLAGLDPIEGGRLLVPAARSAVFQEPRLMPWKRVWKNVTLGVRDPQARERAVKALTEVGLAHRLDAFPSTLSGGEAQRVALARSLVREPRLLLLDEPFAALDALTRIRMHQLIIDLWRAHGPAVLLVTHDVEEAILLADRIIVLKQGRIAEALPIGLDRPREKGTPAFNAIRRRLLGLLGVEAGPPQVADGRSPLASRPRALAT</sequence>
<evidence type="ECO:0000256" key="3">
    <source>
        <dbReference type="ARBA" id="ARBA00022475"/>
    </source>
</evidence>
<evidence type="ECO:0000256" key="5">
    <source>
        <dbReference type="ARBA" id="ARBA00022840"/>
    </source>
</evidence>
<evidence type="ECO:0000313" key="9">
    <source>
        <dbReference type="EMBL" id="AIS16833.1"/>
    </source>
</evidence>
<dbReference type="OrthoDB" id="9802264at2"/>
<keyword evidence="3" id="KW-1003">Cell membrane</keyword>
<keyword evidence="5 9" id="KW-0067">ATP-binding</keyword>
<dbReference type="PROSITE" id="PS00211">
    <property type="entry name" value="ABC_TRANSPORTER_1"/>
    <property type="match status" value="1"/>
</dbReference>
<proteinExistence type="inferred from homology"/>
<dbReference type="PANTHER" id="PTHR42788">
    <property type="entry name" value="TAURINE IMPORT ATP-BINDING PROTEIN-RELATED"/>
    <property type="match status" value="1"/>
</dbReference>
<feature type="domain" description="ABC transporter" evidence="8">
    <location>
        <begin position="13"/>
        <end position="227"/>
    </location>
</feature>
<evidence type="ECO:0000256" key="4">
    <source>
        <dbReference type="ARBA" id="ARBA00022741"/>
    </source>
</evidence>
<evidence type="ECO:0000256" key="6">
    <source>
        <dbReference type="ARBA" id="ARBA00022967"/>
    </source>
</evidence>
<dbReference type="AlphaFoldDB" id="A0A089YKD8"/>
<name>A0A089YKD8_9PSED</name>
<dbReference type="GO" id="GO:0016887">
    <property type="term" value="F:ATP hydrolysis activity"/>
    <property type="evidence" value="ECO:0007669"/>
    <property type="project" value="InterPro"/>
</dbReference>
<accession>A0A089YKD8</accession>
<dbReference type="InterPro" id="IPR003439">
    <property type="entry name" value="ABC_transporter-like_ATP-bd"/>
</dbReference>
<organism evidence="9 10">
    <name type="scientific">Pseudomonas rhizosphaerae</name>
    <dbReference type="NCBI Taxonomy" id="216142"/>
    <lineage>
        <taxon>Bacteria</taxon>
        <taxon>Pseudomonadati</taxon>
        <taxon>Pseudomonadota</taxon>
        <taxon>Gammaproteobacteria</taxon>
        <taxon>Pseudomonadales</taxon>
        <taxon>Pseudomonadaceae</taxon>
        <taxon>Pseudomonas</taxon>
    </lineage>
</organism>
<keyword evidence="6" id="KW-1278">Translocase</keyword>
<keyword evidence="10" id="KW-1185">Reference proteome</keyword>
<dbReference type="KEGG" id="prh:LT40_05165"/>
<evidence type="ECO:0000256" key="1">
    <source>
        <dbReference type="ARBA" id="ARBA00005417"/>
    </source>
</evidence>
<dbReference type="Gene3D" id="3.40.50.300">
    <property type="entry name" value="P-loop containing nucleotide triphosphate hydrolases"/>
    <property type="match status" value="1"/>
</dbReference>
<dbReference type="eggNOG" id="COG1116">
    <property type="taxonomic scope" value="Bacteria"/>
</dbReference>